<protein>
    <recommendedName>
        <fullName evidence="5">Nudix hydrolase domain-containing protein</fullName>
    </recommendedName>
</protein>
<keyword evidence="4" id="KW-0460">Magnesium</keyword>
<evidence type="ECO:0000256" key="4">
    <source>
        <dbReference type="ARBA" id="ARBA00022842"/>
    </source>
</evidence>
<dbReference type="InterPro" id="IPR047198">
    <property type="entry name" value="DDP-like_NUDIX"/>
</dbReference>
<comment type="caution">
    <text evidence="6">The sequence shown here is derived from an EMBL/GenBank/DDBJ whole genome shotgun (WGS) entry which is preliminary data.</text>
</comment>
<name>A0A916WB52_9HYPH</name>
<dbReference type="SUPFAM" id="SSF55811">
    <property type="entry name" value="Nudix"/>
    <property type="match status" value="1"/>
</dbReference>
<dbReference type="GO" id="GO:0046872">
    <property type="term" value="F:metal ion binding"/>
    <property type="evidence" value="ECO:0007669"/>
    <property type="project" value="UniProtKB-KW"/>
</dbReference>
<accession>A0A916WB52</accession>
<evidence type="ECO:0000259" key="5">
    <source>
        <dbReference type="PROSITE" id="PS51462"/>
    </source>
</evidence>
<dbReference type="InterPro" id="IPR000086">
    <property type="entry name" value="NUDIX_hydrolase_dom"/>
</dbReference>
<keyword evidence="7" id="KW-1185">Reference proteome</keyword>
<dbReference type="GO" id="GO:0005737">
    <property type="term" value="C:cytoplasm"/>
    <property type="evidence" value="ECO:0007669"/>
    <property type="project" value="TreeGrafter"/>
</dbReference>
<evidence type="ECO:0000256" key="3">
    <source>
        <dbReference type="ARBA" id="ARBA00022801"/>
    </source>
</evidence>
<gene>
    <name evidence="6" type="ORF">GCM10011491_06670</name>
</gene>
<dbReference type="CDD" id="cd04666">
    <property type="entry name" value="NUDIX_DIPP2_like_Nudt4"/>
    <property type="match status" value="1"/>
</dbReference>
<evidence type="ECO:0000256" key="2">
    <source>
        <dbReference type="ARBA" id="ARBA00022723"/>
    </source>
</evidence>
<reference evidence="6" key="2">
    <citation type="submission" date="2020-09" db="EMBL/GenBank/DDBJ databases">
        <authorList>
            <person name="Sun Q."/>
            <person name="Zhou Y."/>
        </authorList>
    </citation>
    <scope>NUCLEOTIDE SEQUENCE</scope>
    <source>
        <strain evidence="6">CGMCC 1.15082</strain>
    </source>
</reference>
<dbReference type="EMBL" id="BMHH01000002">
    <property type="protein sequence ID" value="GGA81950.1"/>
    <property type="molecule type" value="Genomic_DNA"/>
</dbReference>
<sequence length="161" mass="18136">MHFDLATTVATDKRMRTPTGRWLQVGALVWRDNSGRLEVLLITSRGTGRWIIPKGWPQVGKTLPQAALREAYEEAGVRGTVATRTVGSYPYEKSDIPHDTDSAFIVDVFPVHFSHQEQDYPEYGERRAEWMSPEEAAARVDEPELKTILRGFGMSSQMAAE</sequence>
<evidence type="ECO:0000313" key="6">
    <source>
        <dbReference type="EMBL" id="GGA81950.1"/>
    </source>
</evidence>
<feature type="domain" description="Nudix hydrolase" evidence="5">
    <location>
        <begin position="20"/>
        <end position="153"/>
    </location>
</feature>
<dbReference type="Proteomes" id="UP000646478">
    <property type="component" value="Unassembled WGS sequence"/>
</dbReference>
<dbReference type="PANTHER" id="PTHR12629">
    <property type="entry name" value="DIPHOSPHOINOSITOL POLYPHOSPHATE PHOSPHOHYDROLASE"/>
    <property type="match status" value="1"/>
</dbReference>
<organism evidence="6 7">
    <name type="scientific">Brucella endophytica</name>
    <dbReference type="NCBI Taxonomy" id="1963359"/>
    <lineage>
        <taxon>Bacteria</taxon>
        <taxon>Pseudomonadati</taxon>
        <taxon>Pseudomonadota</taxon>
        <taxon>Alphaproteobacteria</taxon>
        <taxon>Hyphomicrobiales</taxon>
        <taxon>Brucellaceae</taxon>
        <taxon>Brucella/Ochrobactrum group</taxon>
        <taxon>Brucella</taxon>
    </lineage>
</organism>
<keyword evidence="3" id="KW-0378">Hydrolase</keyword>
<comment type="cofactor">
    <cofactor evidence="1">
        <name>Mg(2+)</name>
        <dbReference type="ChEBI" id="CHEBI:18420"/>
    </cofactor>
</comment>
<dbReference type="AlphaFoldDB" id="A0A916WB52"/>
<dbReference type="PANTHER" id="PTHR12629:SF0">
    <property type="entry name" value="DIPHOSPHOINOSITOL-POLYPHOSPHATE DIPHOSPHATASE"/>
    <property type="match status" value="1"/>
</dbReference>
<keyword evidence="2" id="KW-0479">Metal-binding</keyword>
<dbReference type="InterPro" id="IPR015797">
    <property type="entry name" value="NUDIX_hydrolase-like_dom_sf"/>
</dbReference>
<evidence type="ECO:0000313" key="7">
    <source>
        <dbReference type="Proteomes" id="UP000646478"/>
    </source>
</evidence>
<reference evidence="6" key="1">
    <citation type="journal article" date="2014" name="Int. J. Syst. Evol. Microbiol.">
        <title>Complete genome sequence of Corynebacterium casei LMG S-19264T (=DSM 44701T), isolated from a smear-ripened cheese.</title>
        <authorList>
            <consortium name="US DOE Joint Genome Institute (JGI-PGF)"/>
            <person name="Walter F."/>
            <person name="Albersmeier A."/>
            <person name="Kalinowski J."/>
            <person name="Ruckert C."/>
        </authorList>
    </citation>
    <scope>NUCLEOTIDE SEQUENCE</scope>
    <source>
        <strain evidence="6">CGMCC 1.15082</strain>
    </source>
</reference>
<dbReference type="GO" id="GO:0016462">
    <property type="term" value="F:pyrophosphatase activity"/>
    <property type="evidence" value="ECO:0007669"/>
    <property type="project" value="InterPro"/>
</dbReference>
<evidence type="ECO:0000256" key="1">
    <source>
        <dbReference type="ARBA" id="ARBA00001946"/>
    </source>
</evidence>
<dbReference type="RefSeq" id="WP_188821452.1">
    <property type="nucleotide sequence ID" value="NZ_BMHH01000002.1"/>
</dbReference>
<proteinExistence type="predicted"/>
<dbReference type="Pfam" id="PF00293">
    <property type="entry name" value="NUDIX"/>
    <property type="match status" value="1"/>
</dbReference>
<dbReference type="PROSITE" id="PS51462">
    <property type="entry name" value="NUDIX"/>
    <property type="match status" value="1"/>
</dbReference>
<dbReference type="Gene3D" id="3.90.79.10">
    <property type="entry name" value="Nucleoside Triphosphate Pyrophosphohydrolase"/>
    <property type="match status" value="1"/>
</dbReference>